<name>A0A8J4UD28_CLAMG</name>
<gene>
    <name evidence="3" type="ORF">DAT39_014044</name>
</gene>
<feature type="coiled-coil region" evidence="1">
    <location>
        <begin position="373"/>
        <end position="400"/>
    </location>
</feature>
<feature type="compositionally biased region" description="Low complexity" evidence="2">
    <location>
        <begin position="17"/>
        <end position="33"/>
    </location>
</feature>
<evidence type="ECO:0000256" key="1">
    <source>
        <dbReference type="SAM" id="Coils"/>
    </source>
</evidence>
<protein>
    <submittedName>
        <fullName evidence="3">AT-hook-containing transcription factor-like isoform X1</fullName>
    </submittedName>
</protein>
<dbReference type="OrthoDB" id="10035553at2759"/>
<accession>A0A8J4UD28</accession>
<sequence length="622" mass="69422">MEGKRNATRVRMRAWTPASGYSSPPSPVSSQLSWGESRDEDFQSQMDENGIIGLTEAQGKGFNITRTFPHSRPGRDLFSGITNNEIEEITKCRDESYPLQRNIDPEDNWMDSHNVTSHEGKDNKNKTDAAVLETRTPSRNSCDERSHVSSSPSFKSTSQTPFYPSLPEPSLQEEAGNYRTDVKAFAESDRRQLRNSPRSYQSEEEPASALSLFVSETASPELEQKSAGPRHNHCTSEVDYPLSITAQSTAKDSTYMYGHRRHYSTSKTSLTDPNDVRKGQLSHPLPDFSKVEPRVRFPKSDYKPPKSRKPPHKERSKPEAPVVFKSPADIVREALSSNSEGPSNPAAPTDSQKPTNTKMPEEFRCPQEAGAMVQQLQEDYNRLLTKYAEAENTIDRLRLEAKVSLYSDPPKPSQPGAFSGVLKEGSKILALSFPQAQRAELSTDAIQPIQQRLSSDALPSSWHHSPAAASLTEGLSKQMAGFQLQVNEFEKLLKNRRLKPYEQTQNPTSAAHTSVMVGLEVSSVSGESDAGGESGEDDMLPSVCRPLNHKQHRVEKGFSRLMDHYQSFRDLSKLLDRDQDVVDQNSLGLCDRSSHPARIDGVEIEQQWKHTDKGDSNKPLQP</sequence>
<dbReference type="GO" id="GO:0021849">
    <property type="term" value="P:neuroblast division in subventricular zone"/>
    <property type="evidence" value="ECO:0007669"/>
    <property type="project" value="TreeGrafter"/>
</dbReference>
<dbReference type="EMBL" id="QNUK01000284">
    <property type="protein sequence ID" value="KAF5896244.1"/>
    <property type="molecule type" value="Genomic_DNA"/>
</dbReference>
<proteinExistence type="predicted"/>
<keyword evidence="1" id="KW-0175">Coiled coil</keyword>
<dbReference type="InterPro" id="IPR052655">
    <property type="entry name" value="AKNA_Centrosome-Trans_reg"/>
</dbReference>
<dbReference type="Proteomes" id="UP000727407">
    <property type="component" value="Unassembled WGS sequence"/>
</dbReference>
<feature type="compositionally biased region" description="Basic and acidic residues" evidence="2">
    <location>
        <begin position="116"/>
        <end position="127"/>
    </location>
</feature>
<feature type="region of interest" description="Disordered" evidence="2">
    <location>
        <begin position="97"/>
        <end position="361"/>
    </location>
</feature>
<keyword evidence="4" id="KW-1185">Reference proteome</keyword>
<feature type="compositionally biased region" description="Basic and acidic residues" evidence="2">
    <location>
        <begin position="180"/>
        <end position="192"/>
    </location>
</feature>
<evidence type="ECO:0000313" key="4">
    <source>
        <dbReference type="Proteomes" id="UP000727407"/>
    </source>
</evidence>
<dbReference type="PANTHER" id="PTHR21510:SF15">
    <property type="entry name" value="MICROTUBULE ORGANIZATION PROTEIN AKNA"/>
    <property type="match status" value="1"/>
</dbReference>
<evidence type="ECO:0000313" key="3">
    <source>
        <dbReference type="EMBL" id="KAF5896244.1"/>
    </source>
</evidence>
<feature type="region of interest" description="Disordered" evidence="2">
    <location>
        <begin position="1"/>
        <end position="43"/>
    </location>
</feature>
<feature type="compositionally biased region" description="Basic residues" evidence="2">
    <location>
        <begin position="1"/>
        <end position="12"/>
    </location>
</feature>
<dbReference type="GO" id="GO:0005813">
    <property type="term" value="C:centrosome"/>
    <property type="evidence" value="ECO:0007669"/>
    <property type="project" value="TreeGrafter"/>
</dbReference>
<feature type="non-terminal residue" evidence="3">
    <location>
        <position position="622"/>
    </location>
</feature>
<feature type="compositionally biased region" description="Basic and acidic residues" evidence="2">
    <location>
        <begin position="289"/>
        <end position="304"/>
    </location>
</feature>
<feature type="compositionally biased region" description="Polar residues" evidence="2">
    <location>
        <begin position="349"/>
        <end position="358"/>
    </location>
</feature>
<reference evidence="3" key="1">
    <citation type="submission" date="2020-07" db="EMBL/GenBank/DDBJ databases">
        <title>Clarias magur genome sequencing, assembly and annotation.</title>
        <authorList>
            <person name="Kushwaha B."/>
            <person name="Kumar R."/>
            <person name="Das P."/>
            <person name="Joshi C.G."/>
            <person name="Kumar D."/>
            <person name="Nagpure N.S."/>
            <person name="Pandey M."/>
            <person name="Agarwal S."/>
            <person name="Srivastava S."/>
            <person name="Singh M."/>
            <person name="Sahoo L."/>
            <person name="Jayasankar P."/>
            <person name="Meher P.K."/>
            <person name="Koringa P.G."/>
            <person name="Iquebal M.A."/>
            <person name="Das S.P."/>
            <person name="Bit A."/>
            <person name="Patnaik S."/>
            <person name="Patel N."/>
            <person name="Shah T.M."/>
            <person name="Hinsu A."/>
            <person name="Jena J.K."/>
        </authorList>
    </citation>
    <scope>NUCLEOTIDE SEQUENCE</scope>
    <source>
        <strain evidence="3">CIFAMagur01</strain>
        <tissue evidence="3">Testis</tissue>
    </source>
</reference>
<evidence type="ECO:0000256" key="2">
    <source>
        <dbReference type="SAM" id="MobiDB-lite"/>
    </source>
</evidence>
<dbReference type="GO" id="GO:0060234">
    <property type="term" value="P:neuroblast delamination"/>
    <property type="evidence" value="ECO:0007669"/>
    <property type="project" value="TreeGrafter"/>
</dbReference>
<dbReference type="AlphaFoldDB" id="A0A8J4UD28"/>
<organism evidence="3 4">
    <name type="scientific">Clarias magur</name>
    <name type="common">Asian catfish</name>
    <name type="synonym">Macropteronotus magur</name>
    <dbReference type="NCBI Taxonomy" id="1594786"/>
    <lineage>
        <taxon>Eukaryota</taxon>
        <taxon>Metazoa</taxon>
        <taxon>Chordata</taxon>
        <taxon>Craniata</taxon>
        <taxon>Vertebrata</taxon>
        <taxon>Euteleostomi</taxon>
        <taxon>Actinopterygii</taxon>
        <taxon>Neopterygii</taxon>
        <taxon>Teleostei</taxon>
        <taxon>Ostariophysi</taxon>
        <taxon>Siluriformes</taxon>
        <taxon>Clariidae</taxon>
        <taxon>Clarias</taxon>
    </lineage>
</organism>
<feature type="compositionally biased region" description="Low complexity" evidence="2">
    <location>
        <begin position="148"/>
        <end position="158"/>
    </location>
</feature>
<dbReference type="PANTHER" id="PTHR21510">
    <property type="entry name" value="AKNA DOMAIN-CONTAINING PROTEIN"/>
    <property type="match status" value="1"/>
</dbReference>
<comment type="caution">
    <text evidence="3">The sequence shown here is derived from an EMBL/GenBank/DDBJ whole genome shotgun (WGS) entry which is preliminary data.</text>
</comment>
<dbReference type="GO" id="GO:0001837">
    <property type="term" value="P:epithelial to mesenchymal transition"/>
    <property type="evidence" value="ECO:0007669"/>
    <property type="project" value="TreeGrafter"/>
</dbReference>
<feature type="compositionally biased region" description="Basic residues" evidence="2">
    <location>
        <begin position="305"/>
        <end position="315"/>
    </location>
</feature>